<accession>A0A6P2BU70</accession>
<reference evidence="5 6" key="1">
    <citation type="submission" date="2018-11" db="EMBL/GenBank/DDBJ databases">
        <title>Trebonia kvetii gen.nov., sp.nov., a novel acidophilic actinobacterium, and proposal of the new actinobacterial family Treboniaceae fam. nov.</title>
        <authorList>
            <person name="Rapoport D."/>
            <person name="Sagova-Mareckova M."/>
            <person name="Sedlacek I."/>
            <person name="Provaznik J."/>
            <person name="Kralova S."/>
            <person name="Pavlinic D."/>
            <person name="Benes V."/>
            <person name="Kopecky J."/>
        </authorList>
    </citation>
    <scope>NUCLEOTIDE SEQUENCE [LARGE SCALE GENOMIC DNA]</scope>
    <source>
        <strain evidence="5 6">15Tr583</strain>
    </source>
</reference>
<dbReference type="FunFam" id="3.40.50.970:FF:000129">
    <property type="entry name" value="Transketolase"/>
    <property type="match status" value="1"/>
</dbReference>
<keyword evidence="3" id="KW-0786">Thiamine pyrophosphate</keyword>
<dbReference type="InterPro" id="IPR051157">
    <property type="entry name" value="PDH/Transketolase"/>
</dbReference>
<dbReference type="Pfam" id="PF02780">
    <property type="entry name" value="Transketolase_C"/>
    <property type="match status" value="1"/>
</dbReference>
<evidence type="ECO:0000256" key="1">
    <source>
        <dbReference type="ARBA" id="ARBA00001964"/>
    </source>
</evidence>
<evidence type="ECO:0000313" key="6">
    <source>
        <dbReference type="Proteomes" id="UP000460272"/>
    </source>
</evidence>
<dbReference type="OrthoDB" id="9759664at2"/>
<dbReference type="AlphaFoldDB" id="A0A6P2BU70"/>
<dbReference type="SMART" id="SM00861">
    <property type="entry name" value="Transket_pyr"/>
    <property type="match status" value="1"/>
</dbReference>
<dbReference type="Pfam" id="PF02779">
    <property type="entry name" value="Transket_pyr"/>
    <property type="match status" value="1"/>
</dbReference>
<organism evidence="5 6">
    <name type="scientific">Trebonia kvetii</name>
    <dbReference type="NCBI Taxonomy" id="2480626"/>
    <lineage>
        <taxon>Bacteria</taxon>
        <taxon>Bacillati</taxon>
        <taxon>Actinomycetota</taxon>
        <taxon>Actinomycetes</taxon>
        <taxon>Streptosporangiales</taxon>
        <taxon>Treboniaceae</taxon>
        <taxon>Trebonia</taxon>
    </lineage>
</organism>
<dbReference type="SUPFAM" id="SSF52518">
    <property type="entry name" value="Thiamin diphosphate-binding fold (THDP-binding)"/>
    <property type="match status" value="1"/>
</dbReference>
<dbReference type="EMBL" id="RPFW01000005">
    <property type="protein sequence ID" value="TVZ02622.1"/>
    <property type="molecule type" value="Genomic_DNA"/>
</dbReference>
<dbReference type="Proteomes" id="UP000460272">
    <property type="component" value="Unassembled WGS sequence"/>
</dbReference>
<dbReference type="RefSeq" id="WP_145857811.1">
    <property type="nucleotide sequence ID" value="NZ_RPFW01000005.1"/>
</dbReference>
<dbReference type="PANTHER" id="PTHR43825:SF1">
    <property type="entry name" value="TRANSKETOLASE-LIKE PYRIMIDINE-BINDING DOMAIN-CONTAINING PROTEIN"/>
    <property type="match status" value="1"/>
</dbReference>
<comment type="similarity">
    <text evidence="2">Belongs to the transketolase family.</text>
</comment>
<keyword evidence="6" id="KW-1185">Reference proteome</keyword>
<dbReference type="Gene3D" id="3.40.50.920">
    <property type="match status" value="1"/>
</dbReference>
<protein>
    <submittedName>
        <fullName evidence="5">Transketolase</fullName>
    </submittedName>
</protein>
<comment type="caution">
    <text evidence="5">The sequence shown here is derived from an EMBL/GenBank/DDBJ whole genome shotgun (WGS) entry which is preliminary data.</text>
</comment>
<dbReference type="InterPro" id="IPR029061">
    <property type="entry name" value="THDP-binding"/>
</dbReference>
<dbReference type="InterPro" id="IPR033248">
    <property type="entry name" value="Transketolase_C"/>
</dbReference>
<proteinExistence type="inferred from homology"/>
<evidence type="ECO:0000256" key="2">
    <source>
        <dbReference type="ARBA" id="ARBA00007131"/>
    </source>
</evidence>
<evidence type="ECO:0000259" key="4">
    <source>
        <dbReference type="SMART" id="SM00861"/>
    </source>
</evidence>
<evidence type="ECO:0000256" key="3">
    <source>
        <dbReference type="ARBA" id="ARBA00023052"/>
    </source>
</evidence>
<name>A0A6P2BU70_9ACTN</name>
<dbReference type="GO" id="GO:0000287">
    <property type="term" value="F:magnesium ion binding"/>
    <property type="evidence" value="ECO:0007669"/>
    <property type="project" value="UniProtKB-ARBA"/>
</dbReference>
<dbReference type="Gene3D" id="3.40.50.970">
    <property type="match status" value="1"/>
</dbReference>
<comment type="cofactor">
    <cofactor evidence="1">
        <name>thiamine diphosphate</name>
        <dbReference type="ChEBI" id="CHEBI:58937"/>
    </cofactor>
</comment>
<dbReference type="SUPFAM" id="SSF52922">
    <property type="entry name" value="TK C-terminal domain-like"/>
    <property type="match status" value="1"/>
</dbReference>
<feature type="domain" description="Transketolase-like pyrimidine-binding" evidence="4">
    <location>
        <begin position="7"/>
        <end position="171"/>
    </location>
</feature>
<dbReference type="PANTHER" id="PTHR43825">
    <property type="entry name" value="PYRUVATE DEHYDROGENASE E1 COMPONENT"/>
    <property type="match status" value="1"/>
</dbReference>
<evidence type="ECO:0000313" key="5">
    <source>
        <dbReference type="EMBL" id="TVZ02622.1"/>
    </source>
</evidence>
<gene>
    <name evidence="5" type="ORF">EAS64_28025</name>
</gene>
<dbReference type="CDD" id="cd07033">
    <property type="entry name" value="TPP_PYR_DXS_TK_like"/>
    <property type="match status" value="1"/>
</dbReference>
<sequence length="334" mass="35596">MRRQPYPTVLKPYGRALVDLARTRPEILCLTGDLTRQTEVDLFQEEIPERFIHAGMAEANMISMAGALARRGFLPFVHTFGVFATRRPLDQIINSVAYPRLPVRIVGFMPGVSSPGGPSHQAIDDVALMRAIPNMTVVDVADATQIRAALPAIADLPGPVYLRLKRGEIPVIFDGDHEFSLTKAEVLNEGGDLAIIASGMMLPAAVSAADTLGAAGIGVTVVNVAVIKPLDTETVIRTVSTVSAVITAENHSVIGGLGSAVAETMAEAGLGRPLRRVGLRDTFAEGARTPPFLFKKYGLGTQDIVDRAWELLHRNGPPPQVPVTEAAAGEYAPV</sequence>
<dbReference type="InterPro" id="IPR009014">
    <property type="entry name" value="Transketo_C/PFOR_II"/>
</dbReference>
<dbReference type="InterPro" id="IPR005475">
    <property type="entry name" value="Transketolase-like_Pyr-bd"/>
</dbReference>